<evidence type="ECO:0000313" key="1">
    <source>
        <dbReference type="EMBL" id="MZR12291.1"/>
    </source>
</evidence>
<evidence type="ECO:0000313" key="2">
    <source>
        <dbReference type="Proteomes" id="UP000467322"/>
    </source>
</evidence>
<organism evidence="1 2">
    <name type="scientific">Maritimibacter harenae</name>
    <dbReference type="NCBI Taxonomy" id="2606218"/>
    <lineage>
        <taxon>Bacteria</taxon>
        <taxon>Pseudomonadati</taxon>
        <taxon>Pseudomonadota</taxon>
        <taxon>Alphaproteobacteria</taxon>
        <taxon>Rhodobacterales</taxon>
        <taxon>Roseobacteraceae</taxon>
        <taxon>Maritimibacter</taxon>
    </lineage>
</organism>
<proteinExistence type="predicted"/>
<accession>A0A845M7U0</accession>
<dbReference type="AlphaFoldDB" id="A0A845M7U0"/>
<protein>
    <submittedName>
        <fullName evidence="1">Uncharacterized protein</fullName>
    </submittedName>
</protein>
<keyword evidence="2" id="KW-1185">Reference proteome</keyword>
<name>A0A845M7U0_9RHOB</name>
<dbReference type="Proteomes" id="UP000467322">
    <property type="component" value="Unassembled WGS sequence"/>
</dbReference>
<gene>
    <name evidence="1" type="ORF">GQE99_04605</name>
</gene>
<sequence length="59" mass="6544">MTNVIDFAAYRATRTPRVVTRDMHHDALVSMSNRKPTTRSRSEVPHVTTDVLATTGTAC</sequence>
<dbReference type="EMBL" id="WTUX01000010">
    <property type="protein sequence ID" value="MZR12291.1"/>
    <property type="molecule type" value="Genomic_DNA"/>
</dbReference>
<comment type="caution">
    <text evidence="1">The sequence shown here is derived from an EMBL/GenBank/DDBJ whole genome shotgun (WGS) entry which is preliminary data.</text>
</comment>
<dbReference type="RefSeq" id="WP_161350410.1">
    <property type="nucleotide sequence ID" value="NZ_WTUX01000010.1"/>
</dbReference>
<reference evidence="1 2" key="1">
    <citation type="submission" date="2019-12" db="EMBL/GenBank/DDBJ databases">
        <title>Maritimibacter sp. nov. sp. isolated from sea sand.</title>
        <authorList>
            <person name="Kim J."/>
            <person name="Jeong S.E."/>
            <person name="Jung H.S."/>
            <person name="Jeon C.O."/>
        </authorList>
    </citation>
    <scope>NUCLEOTIDE SEQUENCE [LARGE SCALE GENOMIC DNA]</scope>
    <source>
        <strain evidence="1 2">DP07</strain>
    </source>
</reference>